<keyword evidence="3" id="KW-0808">Transferase</keyword>
<dbReference type="RefSeq" id="WP_245764779.1">
    <property type="nucleotide sequence ID" value="NZ_FNDJ01000001.1"/>
</dbReference>
<accession>A0A1G8A058</accession>
<dbReference type="SUPFAM" id="SSF53335">
    <property type="entry name" value="S-adenosyl-L-methionine-dependent methyltransferases"/>
    <property type="match status" value="1"/>
</dbReference>
<gene>
    <name evidence="3" type="ORF">SAMN05421869_101581</name>
</gene>
<sequence length="254" mass="28129">MPATLAGDFDYDRHGHGYAQQRRTDPRIAARVEAALGQARTVINVGAGAGSYEPEDRHVVAVEPSAAMRAQRPRHLAPAVDATAERLPFDDDSFDAAMATVTVHQWGDTERGLRELRRVSRGPVVVLTFDGDALDLLWLAEYAPELIVAERRRYPPIELIASLIGGHAEVVPVPIPIDCVDGFTEAYYARPERFLDPRVRASQSAWGFVDDAAEARAVDSLRRDLDSGDWDRRHGHLREQPEFVGSLRLVIGHP</sequence>
<dbReference type="InterPro" id="IPR029063">
    <property type="entry name" value="SAM-dependent_MTases_sf"/>
</dbReference>
<evidence type="ECO:0000259" key="2">
    <source>
        <dbReference type="Pfam" id="PF08241"/>
    </source>
</evidence>
<keyword evidence="3" id="KW-0489">Methyltransferase</keyword>
<protein>
    <submittedName>
        <fullName evidence="3">Methyltransferase domain-containing protein</fullName>
    </submittedName>
</protein>
<evidence type="ECO:0000313" key="4">
    <source>
        <dbReference type="Proteomes" id="UP000199202"/>
    </source>
</evidence>
<dbReference type="Pfam" id="PF08241">
    <property type="entry name" value="Methyltransf_11"/>
    <property type="match status" value="1"/>
</dbReference>
<evidence type="ECO:0000256" key="1">
    <source>
        <dbReference type="SAM" id="MobiDB-lite"/>
    </source>
</evidence>
<keyword evidence="4" id="KW-1185">Reference proteome</keyword>
<dbReference type="Gene3D" id="3.40.50.150">
    <property type="entry name" value="Vaccinia Virus protein VP39"/>
    <property type="match status" value="1"/>
</dbReference>
<dbReference type="GO" id="GO:0032259">
    <property type="term" value="P:methylation"/>
    <property type="evidence" value="ECO:0007669"/>
    <property type="project" value="UniProtKB-KW"/>
</dbReference>
<dbReference type="InterPro" id="IPR013216">
    <property type="entry name" value="Methyltransf_11"/>
</dbReference>
<name>A0A1G8A058_9ACTN</name>
<feature type="region of interest" description="Disordered" evidence="1">
    <location>
        <begin position="1"/>
        <end position="23"/>
    </location>
</feature>
<dbReference type="AlphaFoldDB" id="A0A1G8A058"/>
<feature type="domain" description="Methyltransferase type 11" evidence="2">
    <location>
        <begin position="44"/>
        <end position="120"/>
    </location>
</feature>
<dbReference type="Proteomes" id="UP000199202">
    <property type="component" value="Unassembled WGS sequence"/>
</dbReference>
<dbReference type="EMBL" id="FNDJ01000001">
    <property type="protein sequence ID" value="SDH14334.1"/>
    <property type="molecule type" value="Genomic_DNA"/>
</dbReference>
<reference evidence="3 4" key="1">
    <citation type="submission" date="2016-10" db="EMBL/GenBank/DDBJ databases">
        <authorList>
            <person name="de Groot N.N."/>
        </authorList>
    </citation>
    <scope>NUCLEOTIDE SEQUENCE [LARGE SCALE GENOMIC DNA]</scope>
    <source>
        <strain evidence="3 4">CGMCC 4.6533</strain>
    </source>
</reference>
<evidence type="ECO:0000313" key="3">
    <source>
        <dbReference type="EMBL" id="SDH14334.1"/>
    </source>
</evidence>
<dbReference type="GO" id="GO:0008757">
    <property type="term" value="F:S-adenosylmethionine-dependent methyltransferase activity"/>
    <property type="evidence" value="ECO:0007669"/>
    <property type="project" value="InterPro"/>
</dbReference>
<proteinExistence type="predicted"/>
<organism evidence="3 4">
    <name type="scientific">Nonomuraea jiangxiensis</name>
    <dbReference type="NCBI Taxonomy" id="633440"/>
    <lineage>
        <taxon>Bacteria</taxon>
        <taxon>Bacillati</taxon>
        <taxon>Actinomycetota</taxon>
        <taxon>Actinomycetes</taxon>
        <taxon>Streptosporangiales</taxon>
        <taxon>Streptosporangiaceae</taxon>
        <taxon>Nonomuraea</taxon>
    </lineage>
</organism>
<dbReference type="STRING" id="633440.SAMN05421869_101581"/>